<dbReference type="AlphaFoldDB" id="Q8DL20"/>
<gene>
    <name evidence="2" type="ordered locus">tlr0679</name>
</gene>
<keyword evidence="1" id="KW-1133">Transmembrane helix</keyword>
<keyword evidence="1" id="KW-0472">Membrane</keyword>
<protein>
    <submittedName>
        <fullName evidence="2">Tlr0679 protein</fullName>
    </submittedName>
</protein>
<sequence>MTCPTAHRGLTLVECVIAILVVNLALAMLAAPLALIAATRLRNDRINQATEIARGEVDRLRVMMEQGINIHSSSTSLLPPASSVGATLGNAAALSTQLPPTGATPILDCILPPNATTACERQLNNTRFGVQIYRGSLVTNSSGLVLGYPVQVRVYSAESLPVPIDAVSIGQPIEPATAMITSGGPESERRPLAVLTTEIVRADAAEALSYLRR</sequence>
<dbReference type="STRING" id="197221.gene:10747269"/>
<accession>Q8DL20</accession>
<dbReference type="KEGG" id="tel:tlr0679"/>
<reference evidence="2 3" key="1">
    <citation type="journal article" date="2002" name="DNA Res.">
        <title>Complete genome structure of the thermophilic cyanobacterium Thermosynechococcus elongatus BP-1.</title>
        <authorList>
            <person name="Nakamura Y."/>
            <person name="Kaneko T."/>
            <person name="Sato S."/>
            <person name="Ikeuchi M."/>
            <person name="Katoh H."/>
            <person name="Sasamoto S."/>
            <person name="Watanabe A."/>
            <person name="Iriguchi M."/>
            <person name="Kawashima K."/>
            <person name="Kimura T."/>
            <person name="Kishida Y."/>
            <person name="Kiyokawa C."/>
            <person name="Kohara M."/>
            <person name="Matsumoto M."/>
            <person name="Matsuno A."/>
            <person name="Nakazaki N."/>
            <person name="Shimpo S."/>
            <person name="Sugimoto M."/>
            <person name="Takeuchi C."/>
            <person name="Yamada M."/>
            <person name="Tabata S."/>
        </authorList>
    </citation>
    <scope>NUCLEOTIDE SEQUENCE [LARGE SCALE GENOMIC DNA]</scope>
    <source>
        <strain evidence="3">IAM M-273 / NIES-2133 / BP-1</strain>
    </source>
</reference>
<evidence type="ECO:0000256" key="1">
    <source>
        <dbReference type="SAM" id="Phobius"/>
    </source>
</evidence>
<evidence type="ECO:0000313" key="3">
    <source>
        <dbReference type="Proteomes" id="UP000000440"/>
    </source>
</evidence>
<dbReference type="RefSeq" id="WP_011056526.1">
    <property type="nucleotide sequence ID" value="NC_004113.1"/>
</dbReference>
<name>Q8DL20_THEVB</name>
<dbReference type="eggNOG" id="COG4968">
    <property type="taxonomic scope" value="Bacteria"/>
</dbReference>
<proteinExistence type="predicted"/>
<keyword evidence="1" id="KW-0812">Transmembrane</keyword>
<feature type="transmembrane region" description="Helical" evidence="1">
    <location>
        <begin position="16"/>
        <end position="38"/>
    </location>
</feature>
<dbReference type="PATRIC" id="fig|197221.4.peg.718"/>
<dbReference type="EMBL" id="BA000039">
    <property type="protein sequence ID" value="BAC08230.1"/>
    <property type="molecule type" value="Genomic_DNA"/>
</dbReference>
<evidence type="ECO:0000313" key="2">
    <source>
        <dbReference type="EMBL" id="BAC08230.1"/>
    </source>
</evidence>
<dbReference type="Proteomes" id="UP000000440">
    <property type="component" value="Chromosome"/>
</dbReference>
<organism evidence="2 3">
    <name type="scientific">Thermosynechococcus vestitus (strain NIES-2133 / IAM M-273 / BP-1)</name>
    <dbReference type="NCBI Taxonomy" id="197221"/>
    <lineage>
        <taxon>Bacteria</taxon>
        <taxon>Bacillati</taxon>
        <taxon>Cyanobacteriota</taxon>
        <taxon>Cyanophyceae</taxon>
        <taxon>Acaryochloridales</taxon>
        <taxon>Thermosynechococcaceae</taxon>
        <taxon>Thermosynechococcus</taxon>
    </lineage>
</organism>
<dbReference type="EnsemblBacteria" id="BAC08230">
    <property type="protein sequence ID" value="BAC08230"/>
    <property type="gene ID" value="BAC08230"/>
</dbReference>
<keyword evidence="3" id="KW-1185">Reference proteome</keyword>